<organism evidence="2 3">
    <name type="scientific">Exidia glandulosa HHB12029</name>
    <dbReference type="NCBI Taxonomy" id="1314781"/>
    <lineage>
        <taxon>Eukaryota</taxon>
        <taxon>Fungi</taxon>
        <taxon>Dikarya</taxon>
        <taxon>Basidiomycota</taxon>
        <taxon>Agaricomycotina</taxon>
        <taxon>Agaricomycetes</taxon>
        <taxon>Auriculariales</taxon>
        <taxon>Exidiaceae</taxon>
        <taxon>Exidia</taxon>
    </lineage>
</organism>
<dbReference type="AlphaFoldDB" id="A0A165KSH5"/>
<keyword evidence="3" id="KW-1185">Reference proteome</keyword>
<accession>A0A165KSH5</accession>
<dbReference type="Proteomes" id="UP000077266">
    <property type="component" value="Unassembled WGS sequence"/>
</dbReference>
<proteinExistence type="predicted"/>
<dbReference type="InterPro" id="IPR036420">
    <property type="entry name" value="BRCT_dom_sf"/>
</dbReference>
<feature type="chain" id="PRO_5007861181" description="BRCT domain-containing protein" evidence="1">
    <location>
        <begin position="18"/>
        <end position="142"/>
    </location>
</feature>
<evidence type="ECO:0000313" key="3">
    <source>
        <dbReference type="Proteomes" id="UP000077266"/>
    </source>
</evidence>
<evidence type="ECO:0000313" key="2">
    <source>
        <dbReference type="EMBL" id="KZV96805.1"/>
    </source>
</evidence>
<evidence type="ECO:0008006" key="4">
    <source>
        <dbReference type="Google" id="ProtNLM"/>
    </source>
</evidence>
<feature type="signal peptide" evidence="1">
    <location>
        <begin position="1"/>
        <end position="17"/>
    </location>
</feature>
<keyword evidence="1" id="KW-0732">Signal</keyword>
<protein>
    <recommendedName>
        <fullName evidence="4">BRCT domain-containing protein</fullName>
    </recommendedName>
</protein>
<name>A0A165KSH5_EXIGL</name>
<dbReference type="EMBL" id="KV425938">
    <property type="protein sequence ID" value="KZV96805.1"/>
    <property type="molecule type" value="Genomic_DNA"/>
</dbReference>
<gene>
    <name evidence="2" type="ORF">EXIGLDRAFT_404846</name>
</gene>
<sequence length="142" mass="15630">MFPTLFSGLACFSPSVAKDVGYAWEDHGGTVARTSDEKNSSTFFFCSGFHDPWLHTLVSRGVVVFCAQWVVDCSAAHTRIRIADYVLDDFARTALLDAKHPIVERSSSPTIVDGQRSSSLSRDDAFVPYGVAVMRNLNTTFT</sequence>
<dbReference type="InParanoid" id="A0A165KSH5"/>
<dbReference type="SUPFAM" id="SSF52113">
    <property type="entry name" value="BRCT domain"/>
    <property type="match status" value="1"/>
</dbReference>
<evidence type="ECO:0000256" key="1">
    <source>
        <dbReference type="SAM" id="SignalP"/>
    </source>
</evidence>
<reference evidence="2 3" key="1">
    <citation type="journal article" date="2016" name="Mol. Biol. Evol.">
        <title>Comparative Genomics of Early-Diverging Mushroom-Forming Fungi Provides Insights into the Origins of Lignocellulose Decay Capabilities.</title>
        <authorList>
            <person name="Nagy L.G."/>
            <person name="Riley R."/>
            <person name="Tritt A."/>
            <person name="Adam C."/>
            <person name="Daum C."/>
            <person name="Floudas D."/>
            <person name="Sun H."/>
            <person name="Yadav J.S."/>
            <person name="Pangilinan J."/>
            <person name="Larsson K.H."/>
            <person name="Matsuura K."/>
            <person name="Barry K."/>
            <person name="Labutti K."/>
            <person name="Kuo R."/>
            <person name="Ohm R.A."/>
            <person name="Bhattacharya S.S."/>
            <person name="Shirouzu T."/>
            <person name="Yoshinaga Y."/>
            <person name="Martin F.M."/>
            <person name="Grigoriev I.V."/>
            <person name="Hibbett D.S."/>
        </authorList>
    </citation>
    <scope>NUCLEOTIDE SEQUENCE [LARGE SCALE GENOMIC DNA]</scope>
    <source>
        <strain evidence="2 3">HHB12029</strain>
    </source>
</reference>
<dbReference type="OrthoDB" id="3197870at2759"/>